<evidence type="ECO:0000313" key="2">
    <source>
        <dbReference type="EMBL" id="VDM00660.1"/>
    </source>
</evidence>
<dbReference type="AlphaFoldDB" id="A0A183TCS6"/>
<name>A0A183TCS6_SCHSO</name>
<dbReference type="EMBL" id="UYSU01038806">
    <property type="protein sequence ID" value="VDM00660.1"/>
    <property type="molecule type" value="Genomic_DNA"/>
</dbReference>
<reference evidence="2 3" key="2">
    <citation type="submission" date="2018-11" db="EMBL/GenBank/DDBJ databases">
        <authorList>
            <consortium name="Pathogen Informatics"/>
        </authorList>
    </citation>
    <scope>NUCLEOTIDE SEQUENCE [LARGE SCALE GENOMIC DNA]</scope>
    <source>
        <strain evidence="2 3">NST_G2</strain>
    </source>
</reference>
<keyword evidence="3" id="KW-1185">Reference proteome</keyword>
<sequence>MVGSRQVSCNLRASIVPPHRGHVLGYSRPELTPSPSDVVALSTTASVLVNDARLSDYSHETNMLKRRIPSDRPKSFNSRSSVSRRMRAGEEHANGFADFRTHSQGSLATVGVTGLPTPQTEILG</sequence>
<reference evidence="4" key="1">
    <citation type="submission" date="2016-06" db="UniProtKB">
        <authorList>
            <consortium name="WormBaseParasite"/>
        </authorList>
    </citation>
    <scope>IDENTIFICATION</scope>
</reference>
<dbReference type="Proteomes" id="UP000275846">
    <property type="component" value="Unassembled WGS sequence"/>
</dbReference>
<proteinExistence type="predicted"/>
<evidence type="ECO:0000313" key="3">
    <source>
        <dbReference type="Proteomes" id="UP000275846"/>
    </source>
</evidence>
<evidence type="ECO:0000256" key="1">
    <source>
        <dbReference type="SAM" id="MobiDB-lite"/>
    </source>
</evidence>
<protein>
    <submittedName>
        <fullName evidence="2 4">Uncharacterized protein</fullName>
    </submittedName>
</protein>
<feature type="region of interest" description="Disordered" evidence="1">
    <location>
        <begin position="68"/>
        <end position="88"/>
    </location>
</feature>
<evidence type="ECO:0000313" key="4">
    <source>
        <dbReference type="WBParaSite" id="SSLN_0001481601-mRNA-1"/>
    </source>
</evidence>
<organism evidence="4">
    <name type="scientific">Schistocephalus solidus</name>
    <name type="common">Tapeworm</name>
    <dbReference type="NCBI Taxonomy" id="70667"/>
    <lineage>
        <taxon>Eukaryota</taxon>
        <taxon>Metazoa</taxon>
        <taxon>Spiralia</taxon>
        <taxon>Lophotrochozoa</taxon>
        <taxon>Platyhelminthes</taxon>
        <taxon>Cestoda</taxon>
        <taxon>Eucestoda</taxon>
        <taxon>Diphyllobothriidea</taxon>
        <taxon>Diphyllobothriidae</taxon>
        <taxon>Schistocephalus</taxon>
    </lineage>
</organism>
<gene>
    <name evidence="2" type="ORF">SSLN_LOCUS14274</name>
</gene>
<accession>A0A183TCS6</accession>
<dbReference type="WBParaSite" id="SSLN_0001481601-mRNA-1">
    <property type="protein sequence ID" value="SSLN_0001481601-mRNA-1"/>
    <property type="gene ID" value="SSLN_0001481601"/>
</dbReference>